<sequence>MNSRYWCVSQWIFLFLEKKTLLLVFVLSPFSVFYMKEAEKKSNCRHNQSVSQHASKKKKKILHTRAIFGLTSQLFFGFESKVPIHDACI</sequence>
<feature type="transmembrane region" description="Helical" evidence="1">
    <location>
        <begin position="12"/>
        <end position="35"/>
    </location>
</feature>
<gene>
    <name evidence="2" type="ORF">DERF_006626</name>
</gene>
<evidence type="ECO:0000256" key="1">
    <source>
        <dbReference type="SAM" id="Phobius"/>
    </source>
</evidence>
<evidence type="ECO:0000313" key="2">
    <source>
        <dbReference type="EMBL" id="KAH9515852.1"/>
    </source>
</evidence>
<keyword evidence="1" id="KW-1133">Transmembrane helix</keyword>
<keyword evidence="3" id="KW-1185">Reference proteome</keyword>
<dbReference type="Proteomes" id="UP000790347">
    <property type="component" value="Unassembled WGS sequence"/>
</dbReference>
<dbReference type="AlphaFoldDB" id="A0A922HZE4"/>
<comment type="caution">
    <text evidence="2">The sequence shown here is derived from an EMBL/GenBank/DDBJ whole genome shotgun (WGS) entry which is preliminary data.</text>
</comment>
<organism evidence="2 3">
    <name type="scientific">Dermatophagoides farinae</name>
    <name type="common">American house dust mite</name>
    <dbReference type="NCBI Taxonomy" id="6954"/>
    <lineage>
        <taxon>Eukaryota</taxon>
        <taxon>Metazoa</taxon>
        <taxon>Ecdysozoa</taxon>
        <taxon>Arthropoda</taxon>
        <taxon>Chelicerata</taxon>
        <taxon>Arachnida</taxon>
        <taxon>Acari</taxon>
        <taxon>Acariformes</taxon>
        <taxon>Sarcoptiformes</taxon>
        <taxon>Astigmata</taxon>
        <taxon>Psoroptidia</taxon>
        <taxon>Analgoidea</taxon>
        <taxon>Pyroglyphidae</taxon>
        <taxon>Dermatophagoidinae</taxon>
        <taxon>Dermatophagoides</taxon>
    </lineage>
</organism>
<reference evidence="2" key="1">
    <citation type="submission" date="2013-05" db="EMBL/GenBank/DDBJ databases">
        <authorList>
            <person name="Yim A.K.Y."/>
            <person name="Chan T.F."/>
            <person name="Ji K.M."/>
            <person name="Liu X.Y."/>
            <person name="Zhou J.W."/>
            <person name="Li R.Q."/>
            <person name="Yang K.Y."/>
            <person name="Li J."/>
            <person name="Li M."/>
            <person name="Law P.T.W."/>
            <person name="Wu Y.L."/>
            <person name="Cai Z.L."/>
            <person name="Qin H."/>
            <person name="Bao Y."/>
            <person name="Leung R.K.K."/>
            <person name="Ng P.K.S."/>
            <person name="Zou J."/>
            <person name="Zhong X.J."/>
            <person name="Ran P.X."/>
            <person name="Zhong N.S."/>
            <person name="Liu Z.G."/>
            <person name="Tsui S.K.W."/>
        </authorList>
    </citation>
    <scope>NUCLEOTIDE SEQUENCE</scope>
    <source>
        <strain evidence="2">Derf</strain>
        <tissue evidence="2">Whole organism</tissue>
    </source>
</reference>
<reference evidence="2" key="2">
    <citation type="journal article" date="2022" name="Res Sq">
        <title>Comparative Genomics Reveals Insights into the Divergent Evolution of Astigmatic Mites and Household Pest Adaptations.</title>
        <authorList>
            <person name="Xiong Q."/>
            <person name="Wan A.T.-Y."/>
            <person name="Liu X.-Y."/>
            <person name="Fung C.S.-H."/>
            <person name="Xiao X."/>
            <person name="Malainual N."/>
            <person name="Hou J."/>
            <person name="Wang L."/>
            <person name="Wang M."/>
            <person name="Yang K."/>
            <person name="Cui Y."/>
            <person name="Leung E."/>
            <person name="Nong W."/>
            <person name="Shin S.-K."/>
            <person name="Au S."/>
            <person name="Jeong K.Y."/>
            <person name="Chew F.T."/>
            <person name="Hui J."/>
            <person name="Leung T.F."/>
            <person name="Tungtrongchitr A."/>
            <person name="Zhong N."/>
            <person name="Liu Z."/>
            <person name="Tsui S."/>
        </authorList>
    </citation>
    <scope>NUCLEOTIDE SEQUENCE</scope>
    <source>
        <strain evidence="2">Derf</strain>
        <tissue evidence="2">Whole organism</tissue>
    </source>
</reference>
<evidence type="ECO:0000313" key="3">
    <source>
        <dbReference type="Proteomes" id="UP000790347"/>
    </source>
</evidence>
<dbReference type="EMBL" id="ASGP02000003">
    <property type="protein sequence ID" value="KAH9515852.1"/>
    <property type="molecule type" value="Genomic_DNA"/>
</dbReference>
<proteinExistence type="predicted"/>
<keyword evidence="1" id="KW-0812">Transmembrane</keyword>
<protein>
    <submittedName>
        <fullName evidence="2">Uncharacterized protein</fullName>
    </submittedName>
</protein>
<name>A0A922HZE4_DERFA</name>
<accession>A0A922HZE4</accession>
<keyword evidence="1" id="KW-0472">Membrane</keyword>